<dbReference type="PROSITE" id="PS51833">
    <property type="entry name" value="HDOD"/>
    <property type="match status" value="1"/>
</dbReference>
<dbReference type="CDD" id="cd00077">
    <property type="entry name" value="HDc"/>
    <property type="match status" value="1"/>
</dbReference>
<evidence type="ECO:0000313" key="3">
    <source>
        <dbReference type="Proteomes" id="UP000317977"/>
    </source>
</evidence>
<dbReference type="PANTHER" id="PTHR33525:SF3">
    <property type="entry name" value="RIBONUCLEASE Y"/>
    <property type="match status" value="1"/>
</dbReference>
<evidence type="ECO:0000313" key="2">
    <source>
        <dbReference type="EMBL" id="TWU49872.1"/>
    </source>
</evidence>
<gene>
    <name evidence="2" type="ORF">Poly59_44970</name>
</gene>
<dbReference type="InterPro" id="IPR003607">
    <property type="entry name" value="HD/PDEase_dom"/>
</dbReference>
<dbReference type="OrthoDB" id="243535at2"/>
<dbReference type="InterPro" id="IPR052340">
    <property type="entry name" value="RNase_Y/CdgJ"/>
</dbReference>
<dbReference type="PANTHER" id="PTHR33525">
    <property type="match status" value="1"/>
</dbReference>
<dbReference type="EMBL" id="SJPX01000004">
    <property type="protein sequence ID" value="TWU49872.1"/>
    <property type="molecule type" value="Genomic_DNA"/>
</dbReference>
<comment type="caution">
    <text evidence="2">The sequence shown here is derived from an EMBL/GenBank/DDBJ whole genome shotgun (WGS) entry which is preliminary data.</text>
</comment>
<dbReference type="Proteomes" id="UP000317977">
    <property type="component" value="Unassembled WGS sequence"/>
</dbReference>
<proteinExistence type="predicted"/>
<keyword evidence="3" id="KW-1185">Reference proteome</keyword>
<protein>
    <submittedName>
        <fullName evidence="2">HDOD domain protein</fullName>
    </submittedName>
</protein>
<dbReference type="Gene3D" id="1.10.3210.10">
    <property type="entry name" value="Hypothetical protein af1432"/>
    <property type="match status" value="1"/>
</dbReference>
<feature type="domain" description="HDOD" evidence="1">
    <location>
        <begin position="70"/>
        <end position="265"/>
    </location>
</feature>
<dbReference type="RefSeq" id="WP_146536058.1">
    <property type="nucleotide sequence ID" value="NZ_SJPX01000004.1"/>
</dbReference>
<dbReference type="InterPro" id="IPR013976">
    <property type="entry name" value="HDOD"/>
</dbReference>
<reference evidence="2 3" key="1">
    <citation type="submission" date="2019-02" db="EMBL/GenBank/DDBJ databases">
        <title>Deep-cultivation of Planctomycetes and their phenomic and genomic characterization uncovers novel biology.</title>
        <authorList>
            <person name="Wiegand S."/>
            <person name="Jogler M."/>
            <person name="Boedeker C."/>
            <person name="Pinto D."/>
            <person name="Vollmers J."/>
            <person name="Rivas-Marin E."/>
            <person name="Kohn T."/>
            <person name="Peeters S.H."/>
            <person name="Heuer A."/>
            <person name="Rast P."/>
            <person name="Oberbeckmann S."/>
            <person name="Bunk B."/>
            <person name="Jeske O."/>
            <person name="Meyerdierks A."/>
            <person name="Storesund J.E."/>
            <person name="Kallscheuer N."/>
            <person name="Luecker S."/>
            <person name="Lage O.M."/>
            <person name="Pohl T."/>
            <person name="Merkel B.J."/>
            <person name="Hornburger P."/>
            <person name="Mueller R.-W."/>
            <person name="Bruemmer F."/>
            <person name="Labrenz M."/>
            <person name="Spormann A.M."/>
            <person name="Op Den Camp H."/>
            <person name="Overmann J."/>
            <person name="Amann R."/>
            <person name="Jetten M.S.M."/>
            <person name="Mascher T."/>
            <person name="Medema M.H."/>
            <person name="Devos D.P."/>
            <person name="Kaster A.-K."/>
            <person name="Ovreas L."/>
            <person name="Rohde M."/>
            <person name="Galperin M.Y."/>
            <person name="Jogler C."/>
        </authorList>
    </citation>
    <scope>NUCLEOTIDE SEQUENCE [LARGE SCALE GENOMIC DNA]</scope>
    <source>
        <strain evidence="2 3">Poly59</strain>
    </source>
</reference>
<dbReference type="AlphaFoldDB" id="A0A5C6EL35"/>
<dbReference type="SUPFAM" id="SSF109604">
    <property type="entry name" value="HD-domain/PDEase-like"/>
    <property type="match status" value="1"/>
</dbReference>
<sequence length="336" mass="36871">MNRPFRQAGLNLRGDIVARRHCDRTAAFGDLGTKRCHLPVVANRSMQTFMSKSNLSSARLGLRIDQAKWSLALPDGARRLIASGDFDGRDNETLVRWLSGEPTLSKRLLLWCNTPMYNLSQPYQTLEQAAKVMDRCELARLAVLAWVRGMFLPEVQIDVYSREILWGHSIAVGSVATLIARMCNVGDPGLVFIAGALHDVGLCASERLDPESFAEVVSQIDELSPTHEVERDILGWDHCQLGEAILGQWGLPDAVTMAARHHHAPERVLDSEHADTVGCVAIANYLCSRSGWGSTPAHSIVAPSDRVFKKLGIDAGLLTVLWTQLSTTLASVSGLR</sequence>
<organism evidence="2 3">
    <name type="scientific">Rubripirellula reticaptiva</name>
    <dbReference type="NCBI Taxonomy" id="2528013"/>
    <lineage>
        <taxon>Bacteria</taxon>
        <taxon>Pseudomonadati</taxon>
        <taxon>Planctomycetota</taxon>
        <taxon>Planctomycetia</taxon>
        <taxon>Pirellulales</taxon>
        <taxon>Pirellulaceae</taxon>
        <taxon>Rubripirellula</taxon>
    </lineage>
</organism>
<name>A0A5C6EL35_9BACT</name>
<dbReference type="Pfam" id="PF08668">
    <property type="entry name" value="HDOD"/>
    <property type="match status" value="1"/>
</dbReference>
<accession>A0A5C6EL35</accession>
<evidence type="ECO:0000259" key="1">
    <source>
        <dbReference type="PROSITE" id="PS51833"/>
    </source>
</evidence>